<dbReference type="AlphaFoldDB" id="A0A2L1KFU2"/>
<proteinExistence type="predicted"/>
<keyword evidence="1" id="KW-0614">Plasmid</keyword>
<dbReference type="EMBL" id="MF344569">
    <property type="protein sequence ID" value="AVE21204.1"/>
    <property type="molecule type" value="Genomic_DNA"/>
</dbReference>
<name>A0A2L1KFU2_PSEAI</name>
<organism evidence="1">
    <name type="scientific">Pseudomonas aeruginosa</name>
    <dbReference type="NCBI Taxonomy" id="287"/>
    <lineage>
        <taxon>Bacteria</taxon>
        <taxon>Pseudomonadati</taxon>
        <taxon>Pseudomonadota</taxon>
        <taxon>Gammaproteobacteria</taxon>
        <taxon>Pseudomonadales</taxon>
        <taxon>Pseudomonadaceae</taxon>
        <taxon>Pseudomonas</taxon>
    </lineage>
</organism>
<geneLocation type="plasmid" evidence="1">
    <name>p12939-PER</name>
</geneLocation>
<accession>A0A2L1KFU2</accession>
<protein>
    <submittedName>
        <fullName evidence="1">Uncharacterized protein</fullName>
    </submittedName>
</protein>
<sequence length="60" mass="7060">MVKANPKEWPDYEVQELYVLPANQVVLPRDLLERIAHDDEGMADLADFEELKRLLRLQQP</sequence>
<evidence type="ECO:0000313" key="1">
    <source>
        <dbReference type="EMBL" id="AVE21204.1"/>
    </source>
</evidence>
<reference evidence="1" key="1">
    <citation type="submission" date="2017-06" db="EMBL/GenBank/DDBJ databases">
        <title>Complete sequence of p12939-PER from clinical Pseudomonas aeruginosa.</title>
        <authorList>
            <person name="Yuan M."/>
            <person name="Feng J."/>
            <person name="Zhan Z."/>
            <person name="Jiang X."/>
            <person name="Zhang D."/>
            <person name="Chen X."/>
            <person name="Zhao X."/>
            <person name="Che J."/>
            <person name="Lu J."/>
            <person name="Xu J."/>
            <person name="Li J."/>
            <person name="Zhou D."/>
        </authorList>
    </citation>
    <scope>NUCLEOTIDE SEQUENCE</scope>
    <source>
        <plasmid evidence="1">p12939-PER</plasmid>
    </source>
</reference>